<protein>
    <recommendedName>
        <fullName evidence="1">DUF8039 domain-containing protein</fullName>
    </recommendedName>
</protein>
<sequence>MSGPLWNCLKEKLLEEIQKEPIVGTSSVRPTTSIIRIDCIKETTTCSLFSPESILTREKILCAHASVYPVGDGLIHGKRLRKGYMRVSVLKVLNRQEDLELTVPDEDFLNLGGALNAFIQWPVGAIACFSGSPNTPATSAAAKSTLYKIVQRPSTECEQEKKKTVKAPIQQSEVEKEKANIRKRLHLLKEDIDLRLEAVKNAYYRWMDREDCTMLQLVDFKKEIFWDAHDFILPINATEIIELLAGDKLGTNILTLFSSISNDGSSVIADSVLLLLLIRWVVGPLSWELPIVNLQEDTWECGFYVMKWVLDFVLKYQHDDFPNIVSTC</sequence>
<dbReference type="PANTHER" id="PTHR33018">
    <property type="entry name" value="OS10G0338966 PROTEIN-RELATED"/>
    <property type="match status" value="1"/>
</dbReference>
<keyword evidence="3" id="KW-1185">Reference proteome</keyword>
<reference evidence="2" key="1">
    <citation type="journal article" date="2022" name="Int. J. Mol. Sci.">
        <title>Draft Genome of Tanacetum Coccineum: Genomic Comparison of Closely Related Tanacetum-Family Plants.</title>
        <authorList>
            <person name="Yamashiro T."/>
            <person name="Shiraishi A."/>
            <person name="Nakayama K."/>
            <person name="Satake H."/>
        </authorList>
    </citation>
    <scope>NUCLEOTIDE SEQUENCE</scope>
</reference>
<name>A0ABQ5J8I1_9ASTR</name>
<dbReference type="Pfam" id="PF26133">
    <property type="entry name" value="DUF8039"/>
    <property type="match status" value="1"/>
</dbReference>
<dbReference type="InterPro" id="IPR058352">
    <property type="entry name" value="DUF8039"/>
</dbReference>
<accession>A0ABQ5J8I1</accession>
<proteinExistence type="predicted"/>
<evidence type="ECO:0000313" key="3">
    <source>
        <dbReference type="Proteomes" id="UP001151760"/>
    </source>
</evidence>
<comment type="caution">
    <text evidence="2">The sequence shown here is derived from an EMBL/GenBank/DDBJ whole genome shotgun (WGS) entry which is preliminary data.</text>
</comment>
<gene>
    <name evidence="2" type="ORF">Tco_1123914</name>
</gene>
<dbReference type="PANTHER" id="PTHR33018:SF37">
    <property type="entry name" value="TRANSPOSASE TNP1_EN_SPM-LIKE DOMAIN-CONTAINING PROTEIN"/>
    <property type="match status" value="1"/>
</dbReference>
<evidence type="ECO:0000259" key="1">
    <source>
        <dbReference type="Pfam" id="PF26133"/>
    </source>
</evidence>
<dbReference type="Proteomes" id="UP001151760">
    <property type="component" value="Unassembled WGS sequence"/>
</dbReference>
<evidence type="ECO:0000313" key="2">
    <source>
        <dbReference type="EMBL" id="GJU07484.1"/>
    </source>
</evidence>
<organism evidence="2 3">
    <name type="scientific">Tanacetum coccineum</name>
    <dbReference type="NCBI Taxonomy" id="301880"/>
    <lineage>
        <taxon>Eukaryota</taxon>
        <taxon>Viridiplantae</taxon>
        <taxon>Streptophyta</taxon>
        <taxon>Embryophyta</taxon>
        <taxon>Tracheophyta</taxon>
        <taxon>Spermatophyta</taxon>
        <taxon>Magnoliopsida</taxon>
        <taxon>eudicotyledons</taxon>
        <taxon>Gunneridae</taxon>
        <taxon>Pentapetalae</taxon>
        <taxon>asterids</taxon>
        <taxon>campanulids</taxon>
        <taxon>Asterales</taxon>
        <taxon>Asteraceae</taxon>
        <taxon>Asteroideae</taxon>
        <taxon>Anthemideae</taxon>
        <taxon>Anthemidinae</taxon>
        <taxon>Tanacetum</taxon>
    </lineage>
</organism>
<dbReference type="EMBL" id="BQNB010021543">
    <property type="protein sequence ID" value="GJU07484.1"/>
    <property type="molecule type" value="Genomic_DNA"/>
</dbReference>
<feature type="domain" description="DUF8039" evidence="1">
    <location>
        <begin position="37"/>
        <end position="126"/>
    </location>
</feature>
<reference evidence="2" key="2">
    <citation type="submission" date="2022-01" db="EMBL/GenBank/DDBJ databases">
        <authorList>
            <person name="Yamashiro T."/>
            <person name="Shiraishi A."/>
            <person name="Satake H."/>
            <person name="Nakayama K."/>
        </authorList>
    </citation>
    <scope>NUCLEOTIDE SEQUENCE</scope>
</reference>